<keyword evidence="2" id="KW-0408">Iron</keyword>
<evidence type="ECO:0000256" key="1">
    <source>
        <dbReference type="ARBA" id="ARBA00022723"/>
    </source>
</evidence>
<dbReference type="GO" id="GO:0004497">
    <property type="term" value="F:monooxygenase activity"/>
    <property type="evidence" value="ECO:0007669"/>
    <property type="project" value="InterPro"/>
</dbReference>
<dbReference type="STRING" id="3218.A0A2K1KF70"/>
<keyword evidence="5" id="KW-1185">Reference proteome</keyword>
<keyword evidence="1" id="KW-0479">Metal-binding</keyword>
<organism evidence="3">
    <name type="scientific">Physcomitrium patens</name>
    <name type="common">Spreading-leaved earth moss</name>
    <name type="synonym">Physcomitrella patens</name>
    <dbReference type="NCBI Taxonomy" id="3218"/>
    <lineage>
        <taxon>Eukaryota</taxon>
        <taxon>Viridiplantae</taxon>
        <taxon>Streptophyta</taxon>
        <taxon>Embryophyta</taxon>
        <taxon>Bryophyta</taxon>
        <taxon>Bryophytina</taxon>
        <taxon>Bryopsida</taxon>
        <taxon>Funariidae</taxon>
        <taxon>Funariales</taxon>
        <taxon>Funariaceae</taxon>
        <taxon>Physcomitrium</taxon>
    </lineage>
</organism>
<evidence type="ECO:0000313" key="5">
    <source>
        <dbReference type="Proteomes" id="UP000006727"/>
    </source>
</evidence>
<dbReference type="SUPFAM" id="SSF48264">
    <property type="entry name" value="Cytochrome P450"/>
    <property type="match status" value="1"/>
</dbReference>
<evidence type="ECO:0000313" key="4">
    <source>
        <dbReference type="EnsemblPlants" id="Pp3c6_10270V3.1"/>
    </source>
</evidence>
<dbReference type="PaxDb" id="3218-PP1S317_26V6.1"/>
<name>A0A2K1KF70_PHYPA</name>
<dbReference type="EMBL" id="ABEU02000006">
    <property type="protein sequence ID" value="PNR52399.1"/>
    <property type="molecule type" value="Genomic_DNA"/>
</dbReference>
<evidence type="ECO:0000256" key="2">
    <source>
        <dbReference type="ARBA" id="ARBA00023004"/>
    </source>
</evidence>
<dbReference type="GO" id="GO:0020037">
    <property type="term" value="F:heme binding"/>
    <property type="evidence" value="ECO:0007669"/>
    <property type="project" value="InterPro"/>
</dbReference>
<proteinExistence type="predicted"/>
<reference evidence="3 5" key="2">
    <citation type="journal article" date="2018" name="Plant J.">
        <title>The Physcomitrella patens chromosome-scale assembly reveals moss genome structure and evolution.</title>
        <authorList>
            <person name="Lang D."/>
            <person name="Ullrich K.K."/>
            <person name="Murat F."/>
            <person name="Fuchs J."/>
            <person name="Jenkins J."/>
            <person name="Haas F.B."/>
            <person name="Piednoel M."/>
            <person name="Gundlach H."/>
            <person name="Van Bel M."/>
            <person name="Meyberg R."/>
            <person name="Vives C."/>
            <person name="Morata J."/>
            <person name="Symeonidi A."/>
            <person name="Hiss M."/>
            <person name="Muchero W."/>
            <person name="Kamisugi Y."/>
            <person name="Saleh O."/>
            <person name="Blanc G."/>
            <person name="Decker E.L."/>
            <person name="van Gessel N."/>
            <person name="Grimwood J."/>
            <person name="Hayes R.D."/>
            <person name="Graham S.W."/>
            <person name="Gunter L.E."/>
            <person name="McDaniel S.F."/>
            <person name="Hoernstein S.N.W."/>
            <person name="Larsson A."/>
            <person name="Li F.W."/>
            <person name="Perroud P.F."/>
            <person name="Phillips J."/>
            <person name="Ranjan P."/>
            <person name="Rokshar D.S."/>
            <person name="Rothfels C.J."/>
            <person name="Schneider L."/>
            <person name="Shu S."/>
            <person name="Stevenson D.W."/>
            <person name="Thummler F."/>
            <person name="Tillich M."/>
            <person name="Villarreal Aguilar J.C."/>
            <person name="Widiez T."/>
            <person name="Wong G.K."/>
            <person name="Wymore A."/>
            <person name="Zhang Y."/>
            <person name="Zimmer A.D."/>
            <person name="Quatrano R.S."/>
            <person name="Mayer K.F.X."/>
            <person name="Goodstein D."/>
            <person name="Casacuberta J.M."/>
            <person name="Vandepoele K."/>
            <person name="Reski R."/>
            <person name="Cuming A.C."/>
            <person name="Tuskan G.A."/>
            <person name="Maumus F."/>
            <person name="Salse J."/>
            <person name="Schmutz J."/>
            <person name="Rensing S.A."/>
        </authorList>
    </citation>
    <scope>NUCLEOTIDE SEQUENCE [LARGE SCALE GENOMIC DNA]</scope>
    <source>
        <strain evidence="4 5">cv. Gransden 2004</strain>
    </source>
</reference>
<reference evidence="3 5" key="1">
    <citation type="journal article" date="2008" name="Science">
        <title>The Physcomitrella genome reveals evolutionary insights into the conquest of land by plants.</title>
        <authorList>
            <person name="Rensing S."/>
            <person name="Lang D."/>
            <person name="Zimmer A."/>
            <person name="Terry A."/>
            <person name="Salamov A."/>
            <person name="Shapiro H."/>
            <person name="Nishiyama T."/>
            <person name="Perroud P.-F."/>
            <person name="Lindquist E."/>
            <person name="Kamisugi Y."/>
            <person name="Tanahashi T."/>
            <person name="Sakakibara K."/>
            <person name="Fujita T."/>
            <person name="Oishi K."/>
            <person name="Shin-I T."/>
            <person name="Kuroki Y."/>
            <person name="Toyoda A."/>
            <person name="Suzuki Y."/>
            <person name="Hashimoto A."/>
            <person name="Yamaguchi K."/>
            <person name="Sugano A."/>
            <person name="Kohara Y."/>
            <person name="Fujiyama A."/>
            <person name="Anterola A."/>
            <person name="Aoki S."/>
            <person name="Ashton N."/>
            <person name="Barbazuk W.B."/>
            <person name="Barker E."/>
            <person name="Bennetzen J."/>
            <person name="Bezanilla M."/>
            <person name="Blankenship R."/>
            <person name="Cho S.H."/>
            <person name="Dutcher S."/>
            <person name="Estelle M."/>
            <person name="Fawcett J.A."/>
            <person name="Gundlach H."/>
            <person name="Hanada K."/>
            <person name="Heyl A."/>
            <person name="Hicks K.A."/>
            <person name="Hugh J."/>
            <person name="Lohr M."/>
            <person name="Mayer K."/>
            <person name="Melkozernov A."/>
            <person name="Murata T."/>
            <person name="Nelson D."/>
            <person name="Pils B."/>
            <person name="Prigge M."/>
            <person name="Reiss B."/>
            <person name="Renner T."/>
            <person name="Rombauts S."/>
            <person name="Rushton P."/>
            <person name="Sanderfoot A."/>
            <person name="Schween G."/>
            <person name="Shiu S.-H."/>
            <person name="Stueber K."/>
            <person name="Theodoulou F.L."/>
            <person name="Tu H."/>
            <person name="Van de Peer Y."/>
            <person name="Verrier P.J."/>
            <person name="Waters E."/>
            <person name="Wood A."/>
            <person name="Yang L."/>
            <person name="Cove D."/>
            <person name="Cuming A."/>
            <person name="Hasebe M."/>
            <person name="Lucas S."/>
            <person name="Mishler D.B."/>
            <person name="Reski R."/>
            <person name="Grigoriev I."/>
            <person name="Quatrano R.S."/>
            <person name="Boore J.L."/>
        </authorList>
    </citation>
    <scope>NUCLEOTIDE SEQUENCE [LARGE SCALE GENOMIC DNA]</scope>
    <source>
        <strain evidence="4 5">cv. Gransden 2004</strain>
    </source>
</reference>
<dbReference type="InParanoid" id="A0A2K1KF70"/>
<sequence>MRSNIVQYTFEVIMLMAWKDVEVGSEKMDQIRHELHTLLRGLRALPINLPGFTYYKSRKAKLVLVSLMLKSIAKRREANIELNDFRNNLMKMTAIEVPDYDICCIMVVFMFASTDTTSALISWVVKYLHDFPEVRQRVQVIYEILRVETLVLFLPRRATTDYQLQRLCLSKRFKSLGSDKFTSAQSRELLKAPNVSIHPDLRYLRKASQPKEVDH</sequence>
<dbReference type="GO" id="GO:0005506">
    <property type="term" value="F:iron ion binding"/>
    <property type="evidence" value="ECO:0007669"/>
    <property type="project" value="InterPro"/>
</dbReference>
<dbReference type="PANTHER" id="PTHR24286">
    <property type="entry name" value="CYTOCHROME P450 26"/>
    <property type="match status" value="1"/>
</dbReference>
<dbReference type="Pfam" id="PF00067">
    <property type="entry name" value="p450"/>
    <property type="match status" value="1"/>
</dbReference>
<accession>A0A2K1KF70</accession>
<dbReference type="InterPro" id="IPR001128">
    <property type="entry name" value="Cyt_P450"/>
</dbReference>
<dbReference type="InterPro" id="IPR036396">
    <property type="entry name" value="Cyt_P450_sf"/>
</dbReference>
<dbReference type="PANTHER" id="PTHR24286:SF356">
    <property type="entry name" value="ENT-KAURENOIC ACID OXIDASE 2"/>
    <property type="match status" value="1"/>
</dbReference>
<dbReference type="AlphaFoldDB" id="A0A2K1KF70"/>
<gene>
    <name evidence="3" type="ORF">PHYPA_008773</name>
</gene>
<reference evidence="4" key="3">
    <citation type="submission" date="2020-12" db="UniProtKB">
        <authorList>
            <consortium name="EnsemblPlants"/>
        </authorList>
    </citation>
    <scope>IDENTIFICATION</scope>
</reference>
<protein>
    <submittedName>
        <fullName evidence="3 4">Uncharacterized protein</fullName>
    </submittedName>
</protein>
<dbReference type="Gene3D" id="1.10.630.10">
    <property type="entry name" value="Cytochrome P450"/>
    <property type="match status" value="1"/>
</dbReference>
<dbReference type="Gramene" id="Pp3c6_10270V3.1">
    <property type="protein sequence ID" value="Pp3c6_10270V3.1"/>
    <property type="gene ID" value="Pp3c6_10270"/>
</dbReference>
<dbReference type="GO" id="GO:0016705">
    <property type="term" value="F:oxidoreductase activity, acting on paired donors, with incorporation or reduction of molecular oxygen"/>
    <property type="evidence" value="ECO:0007669"/>
    <property type="project" value="InterPro"/>
</dbReference>
<dbReference type="Proteomes" id="UP000006727">
    <property type="component" value="Chromosome 6"/>
</dbReference>
<evidence type="ECO:0000313" key="3">
    <source>
        <dbReference type="EMBL" id="PNR52399.1"/>
    </source>
</evidence>
<dbReference type="EnsemblPlants" id="Pp3c6_10270V3.1">
    <property type="protein sequence ID" value="Pp3c6_10270V3.1"/>
    <property type="gene ID" value="Pp3c6_10270"/>
</dbReference>